<proteinExistence type="predicted"/>
<dbReference type="Proteomes" id="UP001145114">
    <property type="component" value="Unassembled WGS sequence"/>
</dbReference>
<dbReference type="EC" id="2.3.1.48" evidence="1"/>
<sequence length="73" mass="8494">MFLLTGLKNIFQKQLPKMPKEYISRLVYDRHHASMAIVKQDDTVVGGITYRLFEQRKFAEIVFCAVSSTEQVK</sequence>
<name>A0ACC1HKP1_9FUNG</name>
<organism evidence="1 2">
    <name type="scientific">Spiromyces aspiralis</name>
    <dbReference type="NCBI Taxonomy" id="68401"/>
    <lineage>
        <taxon>Eukaryota</taxon>
        <taxon>Fungi</taxon>
        <taxon>Fungi incertae sedis</taxon>
        <taxon>Zoopagomycota</taxon>
        <taxon>Kickxellomycotina</taxon>
        <taxon>Kickxellomycetes</taxon>
        <taxon>Kickxellales</taxon>
        <taxon>Kickxellaceae</taxon>
        <taxon>Spiromyces</taxon>
    </lineage>
</organism>
<protein>
    <submittedName>
        <fullName evidence="1">Histone acetyltransferase</fullName>
        <ecNumber evidence="1">2.3.1.48</ecNumber>
    </submittedName>
</protein>
<feature type="non-terminal residue" evidence="1">
    <location>
        <position position="73"/>
    </location>
</feature>
<reference evidence="1" key="1">
    <citation type="submission" date="2022-06" db="EMBL/GenBank/DDBJ databases">
        <title>Phylogenomic reconstructions and comparative analyses of Kickxellomycotina fungi.</title>
        <authorList>
            <person name="Reynolds N.K."/>
            <person name="Stajich J.E."/>
            <person name="Barry K."/>
            <person name="Grigoriev I.V."/>
            <person name="Crous P."/>
            <person name="Smith M.E."/>
        </authorList>
    </citation>
    <scope>NUCLEOTIDE SEQUENCE</scope>
    <source>
        <strain evidence="1">RSA 2271</strain>
    </source>
</reference>
<evidence type="ECO:0000313" key="1">
    <source>
        <dbReference type="EMBL" id="KAJ1676896.1"/>
    </source>
</evidence>
<accession>A0ACC1HKP1</accession>
<evidence type="ECO:0000313" key="2">
    <source>
        <dbReference type="Proteomes" id="UP001145114"/>
    </source>
</evidence>
<comment type="caution">
    <text evidence="1">The sequence shown here is derived from an EMBL/GenBank/DDBJ whole genome shotgun (WGS) entry which is preliminary data.</text>
</comment>
<keyword evidence="1" id="KW-0808">Transferase</keyword>
<dbReference type="EMBL" id="JAMZIH010003324">
    <property type="protein sequence ID" value="KAJ1676896.1"/>
    <property type="molecule type" value="Genomic_DNA"/>
</dbReference>
<gene>
    <name evidence="1" type="primary">GCN5_2</name>
    <name evidence="1" type="ORF">EV182_007296</name>
</gene>
<keyword evidence="2" id="KW-1185">Reference proteome</keyword>
<keyword evidence="1" id="KW-0012">Acyltransferase</keyword>